<dbReference type="EMBL" id="CR940352">
    <property type="protein sequence ID" value="CAI75567.1"/>
    <property type="molecule type" value="Genomic_DNA"/>
</dbReference>
<evidence type="ECO:0000313" key="2">
    <source>
        <dbReference type="Proteomes" id="UP000001950"/>
    </source>
</evidence>
<dbReference type="InParanoid" id="Q4UC84"/>
<accession>Q4UC84</accession>
<dbReference type="OrthoDB" id="336859at2759"/>
<dbReference type="KEGG" id="tan:TA04100"/>
<organism evidence="1 2">
    <name type="scientific">Theileria annulata</name>
    <dbReference type="NCBI Taxonomy" id="5874"/>
    <lineage>
        <taxon>Eukaryota</taxon>
        <taxon>Sar</taxon>
        <taxon>Alveolata</taxon>
        <taxon>Apicomplexa</taxon>
        <taxon>Aconoidasida</taxon>
        <taxon>Piroplasmida</taxon>
        <taxon>Theileriidae</taxon>
        <taxon>Theileria</taxon>
    </lineage>
</organism>
<dbReference type="VEuPathDB" id="PiroplasmaDB:TA04100"/>
<dbReference type="RefSeq" id="XP_955043.1">
    <property type="nucleotide sequence ID" value="XM_949950.1"/>
</dbReference>
<gene>
    <name evidence="1" type="ORF">TA04100</name>
</gene>
<dbReference type="Proteomes" id="UP000001950">
    <property type="component" value="Chromosome 3"/>
</dbReference>
<evidence type="ECO:0000313" key="1">
    <source>
        <dbReference type="EMBL" id="CAI75567.1"/>
    </source>
</evidence>
<protein>
    <submittedName>
        <fullName evidence="1">Uncharacterized protein</fullName>
    </submittedName>
</protein>
<sequence length="126" mass="14367">MLACCVSYSVFTSYDAKSKKKTFLVTYSALFLKLCPKVVKLLHLFNFCQLFAIIFDLLILPECNSNKLRYLFGKSDILKTLQLSHSQSTGWWPFGVLCYAKGYSYPPLCMTQQLIKKATLLVLGFV</sequence>
<reference evidence="1 2" key="1">
    <citation type="journal article" date="2005" name="Science">
        <title>Genome of the host-cell transforming parasite Theileria annulata compared with T. parva.</title>
        <authorList>
            <person name="Pain A."/>
            <person name="Renauld H."/>
            <person name="Berriman M."/>
            <person name="Murphy L."/>
            <person name="Yeats C.A."/>
            <person name="Weir W."/>
            <person name="Kerhornou A."/>
            <person name="Aslett M."/>
            <person name="Bishop R."/>
            <person name="Bouchier C."/>
            <person name="Cochet M."/>
            <person name="Coulson R.M.R."/>
            <person name="Cronin A."/>
            <person name="de Villiers E.P."/>
            <person name="Fraser A."/>
            <person name="Fosker N."/>
            <person name="Gardner M."/>
            <person name="Goble A."/>
            <person name="Griffiths-Jones S."/>
            <person name="Harris D.E."/>
            <person name="Katzer F."/>
            <person name="Larke N."/>
            <person name="Lord A."/>
            <person name="Maser P."/>
            <person name="McKellar S."/>
            <person name="Mooney P."/>
            <person name="Morton F."/>
            <person name="Nene V."/>
            <person name="O'Neil S."/>
            <person name="Price C."/>
            <person name="Quail M.A."/>
            <person name="Rabbinowitsch E."/>
            <person name="Rawlings N.D."/>
            <person name="Rutter S."/>
            <person name="Saunders D."/>
            <person name="Seeger K."/>
            <person name="Shah T."/>
            <person name="Squares R."/>
            <person name="Squares S."/>
            <person name="Tivey A."/>
            <person name="Walker A.R."/>
            <person name="Woodward J."/>
            <person name="Dobbelaere D.A.E."/>
            <person name="Langsley G."/>
            <person name="Rajandream M.A."/>
            <person name="McKeever D."/>
            <person name="Shiels B."/>
            <person name="Tait A."/>
            <person name="Barrell B.G."/>
            <person name="Hall N."/>
        </authorList>
    </citation>
    <scope>NUCLEOTIDE SEQUENCE [LARGE SCALE GENOMIC DNA]</scope>
    <source>
        <strain evidence="2">Ankara</strain>
    </source>
</reference>
<dbReference type="eggNOG" id="ENOG502S5JZ">
    <property type="taxonomic scope" value="Eukaryota"/>
</dbReference>
<dbReference type="GeneID" id="3865388"/>
<dbReference type="AlphaFoldDB" id="Q4UC84"/>
<keyword evidence="2" id="KW-1185">Reference proteome</keyword>
<name>Q4UC84_THEAN</name>
<proteinExistence type="predicted"/>